<feature type="compositionally biased region" description="Low complexity" evidence="6">
    <location>
        <begin position="384"/>
        <end position="396"/>
    </location>
</feature>
<sequence length="688" mass="71977">MSVAGSGGRVQPARPGDPSRVGPYRIIGRLGSGGMGVVHAGLTTDGLRVAVKVIHPAQAGDLEFRARFRREVQLSARVQGPCLVPLLAADAEAAEPWLATAYAPGPTLNQHLANHGPLADGTLYAFATGTAHALAAIHQAGVVHRDVKPQNVILTPAGPRVLDFGIARASDGTSVTRTGIMTGTPGWISPEYYRSSTAGPEGDMFAWGALVAYAATGRLPFGTGAPDAVAFRVMSGDPDLVGVPEQLREILERALAKDPSERMTAVEAGEECSRLLASQATQVLGGDGGLEPTWVGELVTAEWDMPTLDDPTWHAPSASSRRRTIAAVLVAAAVVGGIAGAALAFPANGDSDAPGKTSVAESSTGGPTATTATRANAPTPPPQASGSGDASESSADPRSAVVPSDPLAGVSNPAFTRAGDAAEPTSEEWRVSTVPSTSEEKDVEKAIRDRMAAMLATKDMDFMTPTVTFNKRAQTVMVTGGPISQIPEDHREVFRRAGDMAACTALAYRLKVHPTTWSYGRFAISWKNFDGDLEPSILGFGEATDGCYSVIAGQWQGDESGIATAGIPSSDKAEIRVADATDKAITAAWNARIAEGHGLEPFAASDAIDLGFDPVEKAAYVWARDTDGALIGRAQRANFQDAVATTLCRKLTAEYNSNQTWNYTRWSVAVYEGNSRLPELIGSGECPH</sequence>
<dbReference type="PROSITE" id="PS00107">
    <property type="entry name" value="PROTEIN_KINASE_ATP"/>
    <property type="match status" value="1"/>
</dbReference>
<protein>
    <submittedName>
        <fullName evidence="8">Serine/threonine-protein kinase</fullName>
        <ecNumber evidence="8">2.7.11.1</ecNumber>
    </submittedName>
</protein>
<feature type="binding site" evidence="5">
    <location>
        <position position="52"/>
    </location>
    <ligand>
        <name>ATP</name>
        <dbReference type="ChEBI" id="CHEBI:30616"/>
    </ligand>
</feature>
<evidence type="ECO:0000313" key="9">
    <source>
        <dbReference type="Proteomes" id="UP001595701"/>
    </source>
</evidence>
<evidence type="ECO:0000313" key="8">
    <source>
        <dbReference type="EMBL" id="MFC3574837.1"/>
    </source>
</evidence>
<evidence type="ECO:0000256" key="6">
    <source>
        <dbReference type="SAM" id="MobiDB-lite"/>
    </source>
</evidence>
<feature type="region of interest" description="Disordered" evidence="6">
    <location>
        <begin position="347"/>
        <end position="443"/>
    </location>
</feature>
<keyword evidence="3 8" id="KW-0418">Kinase</keyword>
<dbReference type="PROSITE" id="PS00108">
    <property type="entry name" value="PROTEIN_KINASE_ST"/>
    <property type="match status" value="1"/>
</dbReference>
<dbReference type="InterPro" id="IPR000719">
    <property type="entry name" value="Prot_kinase_dom"/>
</dbReference>
<proteinExistence type="predicted"/>
<dbReference type="CDD" id="cd14014">
    <property type="entry name" value="STKc_PknB_like"/>
    <property type="match status" value="1"/>
</dbReference>
<dbReference type="Proteomes" id="UP001595701">
    <property type="component" value="Unassembled WGS sequence"/>
</dbReference>
<dbReference type="PANTHER" id="PTHR43289:SF34">
    <property type="entry name" value="SERINE_THREONINE-PROTEIN KINASE YBDM-RELATED"/>
    <property type="match status" value="1"/>
</dbReference>
<dbReference type="SMART" id="SM00220">
    <property type="entry name" value="S_TKc"/>
    <property type="match status" value="1"/>
</dbReference>
<keyword evidence="9" id="KW-1185">Reference proteome</keyword>
<dbReference type="InterPro" id="IPR008271">
    <property type="entry name" value="Ser/Thr_kinase_AS"/>
</dbReference>
<feature type="domain" description="Protein kinase" evidence="7">
    <location>
        <begin position="24"/>
        <end position="276"/>
    </location>
</feature>
<keyword evidence="2 5" id="KW-0547">Nucleotide-binding</keyword>
<dbReference type="EC" id="2.7.11.1" evidence="8"/>
<evidence type="ECO:0000256" key="3">
    <source>
        <dbReference type="ARBA" id="ARBA00022777"/>
    </source>
</evidence>
<dbReference type="InterPro" id="IPR017441">
    <property type="entry name" value="Protein_kinase_ATP_BS"/>
</dbReference>
<dbReference type="Gene3D" id="1.10.510.10">
    <property type="entry name" value="Transferase(Phosphotransferase) domain 1"/>
    <property type="match status" value="1"/>
</dbReference>
<dbReference type="GO" id="GO:0004674">
    <property type="term" value="F:protein serine/threonine kinase activity"/>
    <property type="evidence" value="ECO:0007669"/>
    <property type="project" value="UniProtKB-EC"/>
</dbReference>
<dbReference type="PROSITE" id="PS50011">
    <property type="entry name" value="PROTEIN_KINASE_DOM"/>
    <property type="match status" value="1"/>
</dbReference>
<dbReference type="EMBL" id="JBHRWR010000009">
    <property type="protein sequence ID" value="MFC3574837.1"/>
    <property type="molecule type" value="Genomic_DNA"/>
</dbReference>
<dbReference type="InterPro" id="IPR011009">
    <property type="entry name" value="Kinase-like_dom_sf"/>
</dbReference>
<keyword evidence="4 5" id="KW-0067">ATP-binding</keyword>
<evidence type="ECO:0000256" key="4">
    <source>
        <dbReference type="ARBA" id="ARBA00022840"/>
    </source>
</evidence>
<comment type="caution">
    <text evidence="8">The sequence shown here is derived from an EMBL/GenBank/DDBJ whole genome shotgun (WGS) entry which is preliminary data.</text>
</comment>
<dbReference type="PANTHER" id="PTHR43289">
    <property type="entry name" value="MITOGEN-ACTIVATED PROTEIN KINASE KINASE KINASE 20-RELATED"/>
    <property type="match status" value="1"/>
</dbReference>
<feature type="region of interest" description="Disordered" evidence="6">
    <location>
        <begin position="1"/>
        <end position="22"/>
    </location>
</feature>
<gene>
    <name evidence="8" type="ORF">ACFOZ0_16435</name>
</gene>
<evidence type="ECO:0000256" key="2">
    <source>
        <dbReference type="ARBA" id="ARBA00022741"/>
    </source>
</evidence>
<keyword evidence="1 8" id="KW-0808">Transferase</keyword>
<dbReference type="RefSeq" id="WP_310769011.1">
    <property type="nucleotide sequence ID" value="NZ_JBHRWR010000009.1"/>
</dbReference>
<organism evidence="8 9">
    <name type="scientific">Streptomyces yaanensis</name>
    <dbReference type="NCBI Taxonomy" id="1142239"/>
    <lineage>
        <taxon>Bacteria</taxon>
        <taxon>Bacillati</taxon>
        <taxon>Actinomycetota</taxon>
        <taxon>Actinomycetes</taxon>
        <taxon>Kitasatosporales</taxon>
        <taxon>Streptomycetaceae</taxon>
        <taxon>Streptomyces</taxon>
    </lineage>
</organism>
<reference evidence="9" key="1">
    <citation type="journal article" date="2019" name="Int. J. Syst. Evol. Microbiol.">
        <title>The Global Catalogue of Microorganisms (GCM) 10K type strain sequencing project: providing services to taxonomists for standard genome sequencing and annotation.</title>
        <authorList>
            <consortium name="The Broad Institute Genomics Platform"/>
            <consortium name="The Broad Institute Genome Sequencing Center for Infectious Disease"/>
            <person name="Wu L."/>
            <person name="Ma J."/>
        </authorList>
    </citation>
    <scope>NUCLEOTIDE SEQUENCE [LARGE SCALE GENOMIC DNA]</scope>
    <source>
        <strain evidence="9">CGMCC 4.7035</strain>
    </source>
</reference>
<evidence type="ECO:0000256" key="5">
    <source>
        <dbReference type="PROSITE-ProRule" id="PRU10141"/>
    </source>
</evidence>
<dbReference type="Gene3D" id="3.30.200.20">
    <property type="entry name" value="Phosphorylase Kinase, domain 1"/>
    <property type="match status" value="1"/>
</dbReference>
<name>A0ABV7SER7_9ACTN</name>
<feature type="compositionally biased region" description="Low complexity" evidence="6">
    <location>
        <begin position="367"/>
        <end position="377"/>
    </location>
</feature>
<dbReference type="SUPFAM" id="SSF56112">
    <property type="entry name" value="Protein kinase-like (PK-like)"/>
    <property type="match status" value="1"/>
</dbReference>
<evidence type="ECO:0000256" key="1">
    <source>
        <dbReference type="ARBA" id="ARBA00022679"/>
    </source>
</evidence>
<dbReference type="Pfam" id="PF00069">
    <property type="entry name" value="Pkinase"/>
    <property type="match status" value="1"/>
</dbReference>
<accession>A0ABV7SER7</accession>
<evidence type="ECO:0000259" key="7">
    <source>
        <dbReference type="PROSITE" id="PS50011"/>
    </source>
</evidence>